<gene>
    <name evidence="1" type="ORF">DSO57_1005809</name>
</gene>
<dbReference type="Proteomes" id="UP001165960">
    <property type="component" value="Unassembled WGS sequence"/>
</dbReference>
<name>A0ACC2TIZ1_9FUNG</name>
<dbReference type="EMBL" id="QTSX02002856">
    <property type="protein sequence ID" value="KAJ9074491.1"/>
    <property type="molecule type" value="Genomic_DNA"/>
</dbReference>
<sequence>MVTSCVSLLLLLVSASCTLVRLDKATAYCKGIDLREITIQALHYHYLTGRLTVQKMTECYLNRIHAMNPTLNAVISTNPNAHADAIELDFKMKRCKWGSLYGIPILVKDNIAVDGMQTTAGTLFLKDIFPKKEAIVVQRLRKHGAIILGKTNLSELSGLLVSDAEDGFSFAGGQTKNPYNLTNDIFGSSSGSAAAVAANLAMGALGTDTLGSTISPSSTTALYGFKPSYHPTLNQEVVPLAKSLDTVGVISRTATDTAILAQAITSKPNIGRQQVNLKRIRIAVLEDHFKNPYVKPHLKLIKKSLIGMKRIGVKIVNSTSFDIQPTYMHSVLRAAICEFGPQIQKYLKTGTSRLSSANPKIKNLKSIIHWYKNHHGSKNYTLEFLNPAFNCSSNQTFSLLKLKQEMQHNLTEFFTRNRYDAILVPSHPRASAYVAANVAGYPIINLPIGFIKDGSAVGVALYGPAESDSLLLNLATAFDSRTSFRHRPKFLV</sequence>
<reference evidence="1" key="1">
    <citation type="submission" date="2022-04" db="EMBL/GenBank/DDBJ databases">
        <title>Genome of the entomopathogenic fungus Entomophthora muscae.</title>
        <authorList>
            <person name="Elya C."/>
            <person name="Lovett B.R."/>
            <person name="Lee E."/>
            <person name="Macias A.M."/>
            <person name="Hajek A.E."/>
            <person name="De Bivort B.L."/>
            <person name="Kasson M.T."/>
            <person name="De Fine Licht H.H."/>
            <person name="Stajich J.E."/>
        </authorList>
    </citation>
    <scope>NUCLEOTIDE SEQUENCE</scope>
    <source>
        <strain evidence="1">Berkeley</strain>
    </source>
</reference>
<organism evidence="1 2">
    <name type="scientific">Entomophthora muscae</name>
    <dbReference type="NCBI Taxonomy" id="34485"/>
    <lineage>
        <taxon>Eukaryota</taxon>
        <taxon>Fungi</taxon>
        <taxon>Fungi incertae sedis</taxon>
        <taxon>Zoopagomycota</taxon>
        <taxon>Entomophthoromycotina</taxon>
        <taxon>Entomophthoromycetes</taxon>
        <taxon>Entomophthorales</taxon>
        <taxon>Entomophthoraceae</taxon>
        <taxon>Entomophthora</taxon>
    </lineage>
</organism>
<evidence type="ECO:0000313" key="2">
    <source>
        <dbReference type="Proteomes" id="UP001165960"/>
    </source>
</evidence>
<keyword evidence="2" id="KW-1185">Reference proteome</keyword>
<accession>A0ACC2TIZ1</accession>
<evidence type="ECO:0000313" key="1">
    <source>
        <dbReference type="EMBL" id="KAJ9074491.1"/>
    </source>
</evidence>
<protein>
    <submittedName>
        <fullName evidence="1">Uncharacterized protein</fullName>
    </submittedName>
</protein>
<proteinExistence type="predicted"/>
<comment type="caution">
    <text evidence="1">The sequence shown here is derived from an EMBL/GenBank/DDBJ whole genome shotgun (WGS) entry which is preliminary data.</text>
</comment>